<sequence>MRGQDGPETPPFPESRSLTTLDHTPGDAGPHRCLKLREETEASPVMAEASEGSLQTVALPPPQLPEERAAFHAPAGCGQTPQIGGRGDRGFLANEAGRAEAPPLTEGLEAGSDNSLKNGCQRGEPRGPGGEKPSGTCGAAMSGYEVLEEVKASEVETETCTIFSVAVDEVVEKEGMKAHSSVPCKVGRVVAILL</sequence>
<reference evidence="2" key="2">
    <citation type="submission" date="2025-08" db="UniProtKB">
        <authorList>
            <consortium name="Ensembl"/>
        </authorList>
    </citation>
    <scope>IDENTIFICATION</scope>
</reference>
<feature type="region of interest" description="Disordered" evidence="1">
    <location>
        <begin position="74"/>
        <end position="139"/>
    </location>
</feature>
<dbReference type="OMA" id="ETCTIFS"/>
<reference evidence="2 3" key="1">
    <citation type="submission" date="2019-05" db="EMBL/GenBank/DDBJ databases">
        <title>A Chromosome-scale Meerkat (S. suricatta) Genome Assembly.</title>
        <authorList>
            <person name="Dudchenko O."/>
            <person name="Lieberman Aiden E."/>
            <person name="Tung J."/>
            <person name="Barreiro L.B."/>
            <person name="Clutton-Brock T.H."/>
        </authorList>
    </citation>
    <scope>NUCLEOTIDE SEQUENCE [LARGE SCALE GENOMIC DNA]</scope>
</reference>
<keyword evidence="3" id="KW-1185">Reference proteome</keyword>
<dbReference type="Ensembl" id="ENSSSUT00005026887.1">
    <property type="protein sequence ID" value="ENSSSUP00005023476.1"/>
    <property type="gene ID" value="ENSSSUG00005015302.1"/>
</dbReference>
<organism evidence="2 3">
    <name type="scientific">Suricata suricatta</name>
    <name type="common">Meerkat</name>
    <dbReference type="NCBI Taxonomy" id="37032"/>
    <lineage>
        <taxon>Eukaryota</taxon>
        <taxon>Metazoa</taxon>
        <taxon>Chordata</taxon>
        <taxon>Craniata</taxon>
        <taxon>Vertebrata</taxon>
        <taxon>Euteleostomi</taxon>
        <taxon>Mammalia</taxon>
        <taxon>Eutheria</taxon>
        <taxon>Laurasiatheria</taxon>
        <taxon>Carnivora</taxon>
        <taxon>Feliformia</taxon>
        <taxon>Herpestidae</taxon>
        <taxon>Suricata</taxon>
    </lineage>
</organism>
<evidence type="ECO:0000313" key="3">
    <source>
        <dbReference type="Proteomes" id="UP000472268"/>
    </source>
</evidence>
<proteinExistence type="predicted"/>
<accession>A0A673UPZ7</accession>
<protein>
    <submittedName>
        <fullName evidence="2">Uncharacterized protein</fullName>
    </submittedName>
</protein>
<dbReference type="AlphaFoldDB" id="A0A673UPZ7"/>
<reference evidence="2" key="3">
    <citation type="submission" date="2025-09" db="UniProtKB">
        <authorList>
            <consortium name="Ensembl"/>
        </authorList>
    </citation>
    <scope>IDENTIFICATION</scope>
</reference>
<dbReference type="Proteomes" id="UP000472268">
    <property type="component" value="Chromosome 7"/>
</dbReference>
<feature type="region of interest" description="Disordered" evidence="1">
    <location>
        <begin position="1"/>
        <end position="60"/>
    </location>
</feature>
<evidence type="ECO:0000256" key="1">
    <source>
        <dbReference type="SAM" id="MobiDB-lite"/>
    </source>
</evidence>
<name>A0A673UPZ7_SURSU</name>
<evidence type="ECO:0000313" key="2">
    <source>
        <dbReference type="Ensembl" id="ENSSSUP00005023476.1"/>
    </source>
</evidence>